<name>A0A367ZKS4_9BACT</name>
<evidence type="ECO:0000313" key="17">
    <source>
        <dbReference type="Proteomes" id="UP000252355"/>
    </source>
</evidence>
<reference evidence="16 17" key="1">
    <citation type="submission" date="2018-05" db="EMBL/GenBank/DDBJ databases">
        <title>A metagenomic window into the 2 km-deep terrestrial subsurface aquifer revealed taxonomically and functionally diverse microbial community comprising novel uncultured bacterial lineages.</title>
        <authorList>
            <person name="Kadnikov V.V."/>
            <person name="Mardanov A.V."/>
            <person name="Beletsky A.V."/>
            <person name="Banks D."/>
            <person name="Pimenov N.V."/>
            <person name="Frank Y.A."/>
            <person name="Karnachuk O.V."/>
            <person name="Ravin N.V."/>
        </authorList>
    </citation>
    <scope>NUCLEOTIDE SEQUENCE [LARGE SCALE GENOMIC DNA]</scope>
    <source>
        <strain evidence="16">BY5</strain>
    </source>
</reference>
<dbReference type="PIRSF" id="PIRSF000726">
    <property type="entry name" value="Asp_kin"/>
    <property type="match status" value="1"/>
</dbReference>
<feature type="binding site" evidence="12">
    <location>
        <begin position="11"/>
        <end position="14"/>
    </location>
    <ligand>
        <name>ATP</name>
        <dbReference type="ChEBI" id="CHEBI:30616"/>
    </ligand>
</feature>
<comment type="pathway">
    <text evidence="3 14">Amino-acid biosynthesis; L-threonine biosynthesis; L-threonine from L-aspartate: step 1/5.</text>
</comment>
<dbReference type="InterPro" id="IPR001048">
    <property type="entry name" value="Asp/Glu/Uridylate_kinase"/>
</dbReference>
<dbReference type="InterPro" id="IPR018042">
    <property type="entry name" value="Aspartate_kinase_CS"/>
</dbReference>
<dbReference type="Gene3D" id="3.30.2130.10">
    <property type="entry name" value="VC0802-like"/>
    <property type="match status" value="1"/>
</dbReference>
<dbReference type="EMBL" id="QOQW01000020">
    <property type="protein sequence ID" value="RCK78706.1"/>
    <property type="molecule type" value="Genomic_DNA"/>
</dbReference>
<evidence type="ECO:0000256" key="6">
    <source>
        <dbReference type="ARBA" id="ARBA00022679"/>
    </source>
</evidence>
<comment type="catalytic activity">
    <reaction evidence="11 13">
        <text>L-aspartate + ATP = 4-phospho-L-aspartate + ADP</text>
        <dbReference type="Rhea" id="RHEA:23776"/>
        <dbReference type="ChEBI" id="CHEBI:29991"/>
        <dbReference type="ChEBI" id="CHEBI:30616"/>
        <dbReference type="ChEBI" id="CHEBI:57535"/>
        <dbReference type="ChEBI" id="CHEBI:456216"/>
        <dbReference type="EC" id="2.7.2.4"/>
    </reaction>
</comment>
<dbReference type="SUPFAM" id="SSF55021">
    <property type="entry name" value="ACT-like"/>
    <property type="match status" value="1"/>
</dbReference>
<dbReference type="PROSITE" id="PS00324">
    <property type="entry name" value="ASPARTOKINASE"/>
    <property type="match status" value="1"/>
</dbReference>
<feature type="binding site" evidence="12">
    <location>
        <position position="78"/>
    </location>
    <ligand>
        <name>substrate</name>
    </ligand>
</feature>
<keyword evidence="7 12" id="KW-0547">Nucleotide-binding</keyword>
<keyword evidence="9 12" id="KW-0067">ATP-binding</keyword>
<dbReference type="SUPFAM" id="SSF53633">
    <property type="entry name" value="Carbamate kinase-like"/>
    <property type="match status" value="1"/>
</dbReference>
<dbReference type="InterPro" id="IPR045865">
    <property type="entry name" value="ACT-like_dom_sf"/>
</dbReference>
<protein>
    <recommendedName>
        <fullName evidence="13">Aspartokinase</fullName>
        <ecNumber evidence="13">2.7.2.4</ecNumber>
    </recommendedName>
</protein>
<evidence type="ECO:0000256" key="8">
    <source>
        <dbReference type="ARBA" id="ARBA00022777"/>
    </source>
</evidence>
<dbReference type="Proteomes" id="UP000252355">
    <property type="component" value="Unassembled WGS sequence"/>
</dbReference>
<evidence type="ECO:0000259" key="15">
    <source>
        <dbReference type="Pfam" id="PF00696"/>
    </source>
</evidence>
<evidence type="ECO:0000256" key="13">
    <source>
        <dbReference type="RuleBase" id="RU003448"/>
    </source>
</evidence>
<dbReference type="GO" id="GO:0004072">
    <property type="term" value="F:aspartate kinase activity"/>
    <property type="evidence" value="ECO:0007669"/>
    <property type="project" value="UniProtKB-EC"/>
</dbReference>
<evidence type="ECO:0000256" key="11">
    <source>
        <dbReference type="ARBA" id="ARBA00047872"/>
    </source>
</evidence>
<evidence type="ECO:0000256" key="1">
    <source>
        <dbReference type="ARBA" id="ARBA00004766"/>
    </source>
</evidence>
<dbReference type="Pfam" id="PF00696">
    <property type="entry name" value="AA_kinase"/>
    <property type="match status" value="1"/>
</dbReference>
<feature type="domain" description="Aspartate/glutamate/uridylate kinase" evidence="15">
    <location>
        <begin position="7"/>
        <end position="235"/>
    </location>
</feature>
<feature type="binding site" evidence="12">
    <location>
        <begin position="178"/>
        <end position="179"/>
    </location>
    <ligand>
        <name>ATP</name>
        <dbReference type="ChEBI" id="CHEBI:30616"/>
    </ligand>
</feature>
<keyword evidence="6 13" id="KW-0808">Transferase</keyword>
<comment type="pathway">
    <text evidence="2 14">Amino-acid biosynthesis; L-methionine biosynthesis via de novo pathway; L-homoserine from L-aspartate: step 1/3.</text>
</comment>
<evidence type="ECO:0000256" key="9">
    <source>
        <dbReference type="ARBA" id="ARBA00022840"/>
    </source>
</evidence>
<dbReference type="UniPathway" id="UPA00051">
    <property type="reaction ID" value="UER00462"/>
</dbReference>
<evidence type="ECO:0000256" key="3">
    <source>
        <dbReference type="ARBA" id="ARBA00005139"/>
    </source>
</evidence>
<proteinExistence type="inferred from homology"/>
<dbReference type="InterPro" id="IPR001341">
    <property type="entry name" value="Asp_kinase"/>
</dbReference>
<dbReference type="InterPro" id="IPR036393">
    <property type="entry name" value="AceGlu_kinase-like_sf"/>
</dbReference>
<dbReference type="UniPathway" id="UPA00050">
    <property type="reaction ID" value="UER00461"/>
</dbReference>
<feature type="binding site" evidence="12">
    <location>
        <position position="189"/>
    </location>
    <ligand>
        <name>ATP</name>
        <dbReference type="ChEBI" id="CHEBI:30616"/>
    </ligand>
</feature>
<comment type="caution">
    <text evidence="16">The sequence shown here is derived from an EMBL/GenBank/DDBJ whole genome shotgun (WGS) entry which is preliminary data.</text>
</comment>
<keyword evidence="5 14" id="KW-0028">Amino-acid biosynthesis</keyword>
<evidence type="ECO:0000256" key="14">
    <source>
        <dbReference type="RuleBase" id="RU004249"/>
    </source>
</evidence>
<dbReference type="InterPro" id="IPR041740">
    <property type="entry name" value="AKii-LysC-BS"/>
</dbReference>
<keyword evidence="10" id="KW-0457">Lysine biosynthesis</keyword>
<sequence>MFQPGEVQVQKFGGSSMATPERILKVAERVAEQVRAGRRIVLVVSAMGDTTDELLALMARISHDPPLREVDQLAATGEIVSVSVTAAALTRVGVKAKSFIAPTLGIRTDDRFGSAEITAFERLGELATFVREGGVPVVAGYQGVTPHGDFTTLGRGGSDITAVALARDLGQKLCEKFTDEDGVYSADPRLVPTARKVWHLDYREMDALARYGNGILHPRAIAYAREAGIRIHVRSSFTREEGSVVGPDGDSRHLVKSLAVDRKQAVVTVEGLRHRPDTSEAPTAWVVALPFSPTAWEWRTFDGITGSLRVGFRLGEAFQALPALWELAAEHQAEEVRFASTPAVISIVGCGLEANPELVPRLLRPLQAIGIHPWLVDHRGVRLTLAVSRDGANEAIELLHRTILSL</sequence>
<dbReference type="NCBIfam" id="TIGR00657">
    <property type="entry name" value="asp_kinases"/>
    <property type="match status" value="1"/>
</dbReference>
<evidence type="ECO:0000256" key="10">
    <source>
        <dbReference type="ARBA" id="ARBA00023154"/>
    </source>
</evidence>
<dbReference type="GO" id="GO:0005524">
    <property type="term" value="F:ATP binding"/>
    <property type="evidence" value="ECO:0007669"/>
    <property type="project" value="UniProtKB-KW"/>
</dbReference>
<evidence type="ECO:0000256" key="12">
    <source>
        <dbReference type="PIRSR" id="PIRSR000726-1"/>
    </source>
</evidence>
<dbReference type="PANTHER" id="PTHR21499:SF3">
    <property type="entry name" value="ASPARTOKINASE"/>
    <property type="match status" value="1"/>
</dbReference>
<feature type="binding site" evidence="12">
    <location>
        <position position="184"/>
    </location>
    <ligand>
        <name>ATP</name>
        <dbReference type="ChEBI" id="CHEBI:30616"/>
    </ligand>
</feature>
<evidence type="ECO:0000256" key="4">
    <source>
        <dbReference type="ARBA" id="ARBA00010122"/>
    </source>
</evidence>
<dbReference type="InterPro" id="IPR005260">
    <property type="entry name" value="Asp_kin_monofn"/>
</dbReference>
<dbReference type="UniPathway" id="UPA00034">
    <property type="reaction ID" value="UER00015"/>
</dbReference>
<evidence type="ECO:0000256" key="7">
    <source>
        <dbReference type="ARBA" id="ARBA00022741"/>
    </source>
</evidence>
<evidence type="ECO:0000256" key="2">
    <source>
        <dbReference type="ARBA" id="ARBA00004986"/>
    </source>
</evidence>
<gene>
    <name evidence="16" type="ORF">OZSIB_1233</name>
</gene>
<dbReference type="AlphaFoldDB" id="A0A367ZKS4"/>
<dbReference type="CDD" id="cd04261">
    <property type="entry name" value="AAK_AKii-LysC-BS"/>
    <property type="match status" value="1"/>
</dbReference>
<evidence type="ECO:0000256" key="5">
    <source>
        <dbReference type="ARBA" id="ARBA00022605"/>
    </source>
</evidence>
<organism evidence="16 17">
    <name type="scientific">Candidatus Ozemobacter sibiricus</name>
    <dbReference type="NCBI Taxonomy" id="2268124"/>
    <lineage>
        <taxon>Bacteria</taxon>
        <taxon>Candidatus Ozemobacteria</taxon>
        <taxon>Candidatus Ozemobacterales</taxon>
        <taxon>Candidatus Ozemobacteraceae</taxon>
        <taxon>Candidatus Ozemobacter</taxon>
    </lineage>
</organism>
<evidence type="ECO:0000313" key="16">
    <source>
        <dbReference type="EMBL" id="RCK78706.1"/>
    </source>
</evidence>
<dbReference type="EC" id="2.7.2.4" evidence="13"/>
<dbReference type="GO" id="GO:0009089">
    <property type="term" value="P:lysine biosynthetic process via diaminopimelate"/>
    <property type="evidence" value="ECO:0007669"/>
    <property type="project" value="UniProtKB-UniPathway"/>
</dbReference>
<keyword evidence="8 13" id="KW-0418">Kinase</keyword>
<feature type="binding site" evidence="12">
    <location>
        <position position="51"/>
    </location>
    <ligand>
        <name>substrate</name>
    </ligand>
</feature>
<comment type="pathway">
    <text evidence="1 14">Amino-acid biosynthesis; L-lysine biosynthesis via DAP pathway; (S)-tetrahydrodipicolinate from L-aspartate: step 1/4.</text>
</comment>
<dbReference type="Gene3D" id="3.40.1160.10">
    <property type="entry name" value="Acetylglutamate kinase-like"/>
    <property type="match status" value="1"/>
</dbReference>
<accession>A0A367ZKS4</accession>
<dbReference type="PANTHER" id="PTHR21499">
    <property type="entry name" value="ASPARTATE KINASE"/>
    <property type="match status" value="1"/>
</dbReference>
<dbReference type="GO" id="GO:0009090">
    <property type="term" value="P:homoserine biosynthetic process"/>
    <property type="evidence" value="ECO:0007669"/>
    <property type="project" value="TreeGrafter"/>
</dbReference>
<dbReference type="GO" id="GO:0005829">
    <property type="term" value="C:cytosol"/>
    <property type="evidence" value="ECO:0007669"/>
    <property type="project" value="TreeGrafter"/>
</dbReference>
<comment type="similarity">
    <text evidence="4 13">Belongs to the aspartokinase family.</text>
</comment>
<dbReference type="GO" id="GO:0009088">
    <property type="term" value="P:threonine biosynthetic process"/>
    <property type="evidence" value="ECO:0007669"/>
    <property type="project" value="UniProtKB-UniPathway"/>
</dbReference>